<evidence type="ECO:0000256" key="2">
    <source>
        <dbReference type="ARBA" id="ARBA00022737"/>
    </source>
</evidence>
<dbReference type="Gene3D" id="1.25.10.10">
    <property type="entry name" value="Leucine-rich Repeat Variant"/>
    <property type="match status" value="1"/>
</dbReference>
<feature type="region of interest" description="Disordered" evidence="4">
    <location>
        <begin position="373"/>
        <end position="399"/>
    </location>
</feature>
<gene>
    <name evidence="6" type="ORF">PTTT1_LOCUS8438</name>
</gene>
<dbReference type="EMBL" id="OU594952">
    <property type="protein sequence ID" value="CAG9278923.1"/>
    <property type="molecule type" value="Genomic_DNA"/>
</dbReference>
<feature type="compositionally biased region" description="Polar residues" evidence="4">
    <location>
        <begin position="304"/>
        <end position="329"/>
    </location>
</feature>
<dbReference type="PANTHER" id="PTHR12696">
    <property type="entry name" value="TIP120"/>
    <property type="match status" value="1"/>
</dbReference>
<feature type="compositionally biased region" description="Acidic residues" evidence="4">
    <location>
        <begin position="373"/>
        <end position="387"/>
    </location>
</feature>
<name>A0A8J9X1Z0_PHATR</name>
<accession>A0A8J9X1Z0</accession>
<comment type="similarity">
    <text evidence="1">Belongs to the CAND family.</text>
</comment>
<feature type="compositionally biased region" description="Polar residues" evidence="4">
    <location>
        <begin position="67"/>
        <end position="81"/>
    </location>
</feature>
<keyword evidence="2" id="KW-0677">Repeat</keyword>
<sequence>MSGSRGSVGSRHEQPPQVSIAALLKKTEHYDKDERYMATSDLCEVLKRCSSGSVASSANSSPASISTNYRNNSNSTANHHNLPTGGLDATTERQICTAVLRLLHDKSNDVQAIAVKTLGVLLTTVQQEQVLEIAESLTDQVLDVSKSELRDVYAIGLRTLVKTIPTSMGHRVSQRLVGRLLDGIRVGSQKSHNPNQANINANTNATGSDGDEIVLACLDVLTDLLTRFGHSSVSVTRQHEPILQMCLACLGSPSPVIRKRTGTAMGCLSVVLSDALLTRMVEALLSQIGRAGGLGKQGRRKTRSALQGTTEIPTGSAITAATNDSSASSEPVGDTRALIRTMCTVSGAVGHRLGQAQIDRILPIFLRFTDPDDAVTGDDDQDEDADSEELHSGTLAGDDEATTSLANELRESCFMGFESFVLRCPKEVEPHLTSIIQAALAYMSYDPNYSYGEDDDGDDDKSAVMDDSGDEELEEEEEDEYEEDDDMEDDDDDESWKVRRSAIRALRAVVEAKSHDPSSLWTVSYQVRRSKSTVVAAALVGRFKEREENCRVGVIGCFTRLLQVTISAAQAGVVALTTDPESSGMQDGNAPFVIDLRSTYVPKVVKTCEIILAVKKGNERSKSCALTLLATLCKAPGGVGGSQPIASVFRHIQALLAASSDTALHRESASKALRLDALSLVYAMLSSHTHNPIHVRQSLRSLLLPELSQAVQEQWYKVIAEALRALAAVPRFYVLGYTESDNAVARQKETKEVAGILYTAVEPLLAAHDVDQEIKECALKACASLLSSLYASLSTDQTVRLLSLLLERLSNETTRIAAIKALSSIAASANELVRVDLSPIFANSVTTMSSFLRMQSRSTKQSALEAMDIVISNHGAQTDYEDGIMYSTVLQEVAPLIADSDLHLSHLAMRVTVSILQVCPAAGPAVKAHVLAEALLLSRSALLQDLALDSLLALLRQMVVSDAVLFDELLFLLRQRLDETIGKHGIYNLAKCIATITSITSFENARKVLSETFASLEGVSTPSEVSLLRQMQLSLLVTGDLGRMMQTTSIAGVTDRLKTVYLGYFESPSEDLKNAAAYALGNASVGSPAVFLPTIVSKLDEENKKQQYLLLSALREFIQCSSRQSSVEGVVDGLNIILPPLERHCSDEEEGVRTMVAECMGSLTVLQPVGMLKKLDDMTCQYSDIKAPDGVVANDDSRSQINARACWTVATSVKLAVAGKVDASELSKYMPSFLKQLLGQEELHVRLAALLMVYSTVYHMPQLLAGLFKDPITPALYDISSLKKQRKVDLGPFTHTVDDALPLRKAALSIFASSLEKLPGIVDVAAFMPVLAKALGDAEDIQLHAHQIVISMCARHPKYIVHAVDTFVEPLEKTMNKKAGQKTGTELERLNDWIKSSIRVMLAISKLEGAMSSSKFADFVERMKGSAKHTHTIEALENETKEL</sequence>
<organism evidence="6">
    <name type="scientific">Phaeodactylum tricornutum</name>
    <name type="common">Diatom</name>
    <dbReference type="NCBI Taxonomy" id="2850"/>
    <lineage>
        <taxon>Eukaryota</taxon>
        <taxon>Sar</taxon>
        <taxon>Stramenopiles</taxon>
        <taxon>Ochrophyta</taxon>
        <taxon>Bacillariophyta</taxon>
        <taxon>Bacillariophyceae</taxon>
        <taxon>Bacillariophycidae</taxon>
        <taxon>Naviculales</taxon>
        <taxon>Phaeodactylaceae</taxon>
        <taxon>Phaeodactylum</taxon>
    </lineage>
</organism>
<proteinExistence type="inferred from homology"/>
<feature type="domain" description="TATA-binding protein interacting (TIP20)" evidence="5">
    <location>
        <begin position="1271"/>
        <end position="1424"/>
    </location>
</feature>
<feature type="region of interest" description="Disordered" evidence="4">
    <location>
        <begin position="450"/>
        <end position="495"/>
    </location>
</feature>
<reference evidence="6" key="1">
    <citation type="submission" date="2022-02" db="EMBL/GenBank/DDBJ databases">
        <authorList>
            <person name="Giguere J D."/>
        </authorList>
    </citation>
    <scope>NUCLEOTIDE SEQUENCE</scope>
    <source>
        <strain evidence="6">CCAP 1055/1</strain>
    </source>
</reference>
<evidence type="ECO:0000259" key="5">
    <source>
        <dbReference type="Pfam" id="PF08623"/>
    </source>
</evidence>
<feature type="compositionally biased region" description="Low complexity" evidence="4">
    <location>
        <begin position="53"/>
        <end position="66"/>
    </location>
</feature>
<dbReference type="InterPro" id="IPR016024">
    <property type="entry name" value="ARM-type_fold"/>
</dbReference>
<dbReference type="Pfam" id="PF25782">
    <property type="entry name" value="TPR_CAND1"/>
    <property type="match status" value="1"/>
</dbReference>
<dbReference type="Pfam" id="PF08623">
    <property type="entry name" value="TIP120"/>
    <property type="match status" value="1"/>
</dbReference>
<dbReference type="SUPFAM" id="SSF48371">
    <property type="entry name" value="ARM repeat"/>
    <property type="match status" value="1"/>
</dbReference>
<evidence type="ECO:0000256" key="4">
    <source>
        <dbReference type="SAM" id="MobiDB-lite"/>
    </source>
</evidence>
<feature type="compositionally biased region" description="Acidic residues" evidence="4">
    <location>
        <begin position="467"/>
        <end position="494"/>
    </location>
</feature>
<keyword evidence="3" id="KW-0833">Ubl conjugation pathway</keyword>
<dbReference type="InterPro" id="IPR013932">
    <property type="entry name" value="TATA-bd_TIP120"/>
</dbReference>
<dbReference type="InterPro" id="IPR039852">
    <property type="entry name" value="CAND1/CAND2"/>
</dbReference>
<dbReference type="InterPro" id="IPR011989">
    <property type="entry name" value="ARM-like"/>
</dbReference>
<evidence type="ECO:0000256" key="1">
    <source>
        <dbReference type="ARBA" id="ARBA00007657"/>
    </source>
</evidence>
<protein>
    <recommendedName>
        <fullName evidence="5">TATA-binding protein interacting (TIP20) domain-containing protein</fullName>
    </recommendedName>
</protein>
<feature type="region of interest" description="Disordered" evidence="4">
    <location>
        <begin position="53"/>
        <end position="87"/>
    </location>
</feature>
<dbReference type="Proteomes" id="UP000836788">
    <property type="component" value="Chromosome 11"/>
</dbReference>
<evidence type="ECO:0000256" key="3">
    <source>
        <dbReference type="ARBA" id="ARBA00022786"/>
    </source>
</evidence>
<feature type="region of interest" description="Disordered" evidence="4">
    <location>
        <begin position="292"/>
        <end position="333"/>
    </location>
</feature>
<dbReference type="GO" id="GO:0010265">
    <property type="term" value="P:SCF complex assembly"/>
    <property type="evidence" value="ECO:0007669"/>
    <property type="project" value="InterPro"/>
</dbReference>
<evidence type="ECO:0000313" key="6">
    <source>
        <dbReference type="EMBL" id="CAG9278923.1"/>
    </source>
</evidence>